<organism evidence="11 12">
    <name type="scientific">Phormidium yuhuli AB48</name>
    <dbReference type="NCBI Taxonomy" id="2940671"/>
    <lineage>
        <taxon>Bacteria</taxon>
        <taxon>Bacillati</taxon>
        <taxon>Cyanobacteriota</taxon>
        <taxon>Cyanophyceae</taxon>
        <taxon>Oscillatoriophycideae</taxon>
        <taxon>Oscillatoriales</taxon>
        <taxon>Oscillatoriaceae</taxon>
        <taxon>Phormidium</taxon>
        <taxon>Phormidium yuhuli</taxon>
    </lineage>
</organism>
<dbReference type="Pfam" id="PF21570">
    <property type="entry name" value="ArgZ-like_C_2nd"/>
    <property type="match status" value="1"/>
</dbReference>
<dbReference type="InterPro" id="IPR048964">
    <property type="entry name" value="ArgZ/ArgE-like_C_1st"/>
</dbReference>
<dbReference type="PANTHER" id="PTHR12737">
    <property type="entry name" value="DIMETHYLARGININE DIMETHYLAMINOHYDROLASE"/>
    <property type="match status" value="1"/>
</dbReference>
<keyword evidence="12" id="KW-1185">Reference proteome</keyword>
<dbReference type="CDD" id="cd12144">
    <property type="entry name" value="SDH_N_domain"/>
    <property type="match status" value="1"/>
</dbReference>
<evidence type="ECO:0000256" key="2">
    <source>
        <dbReference type="ARBA" id="ARBA00008532"/>
    </source>
</evidence>
<evidence type="ECO:0000259" key="9">
    <source>
        <dbReference type="Pfam" id="PF21570"/>
    </source>
</evidence>
<comment type="cofactor">
    <cofactor evidence="1">
        <name>NAD(+)</name>
        <dbReference type="ChEBI" id="CHEBI:57540"/>
    </cofactor>
</comment>
<dbReference type="EC" id="4.3.1.12" evidence="7"/>
<feature type="domain" description="Arginine dihydrolase ArgZ/ArgE-like C-terminal second subdomain" evidence="9">
    <location>
        <begin position="475"/>
        <end position="687"/>
    </location>
</feature>
<keyword evidence="5" id="KW-0520">NAD</keyword>
<name>A0ABY5APY1_9CYAN</name>
<dbReference type="RefSeq" id="WP_252662904.1">
    <property type="nucleotide sequence ID" value="NZ_CP098611.1"/>
</dbReference>
<proteinExistence type="inferred from homology"/>
<dbReference type="Proteomes" id="UP001056708">
    <property type="component" value="Chromosome"/>
</dbReference>
<evidence type="ECO:0000259" key="10">
    <source>
        <dbReference type="Pfam" id="PF21571"/>
    </source>
</evidence>
<dbReference type="EMBL" id="CP098611">
    <property type="protein sequence ID" value="USR90880.1"/>
    <property type="molecule type" value="Genomic_DNA"/>
</dbReference>
<protein>
    <recommendedName>
        <fullName evidence="7">ornithine cyclodeaminase</fullName>
        <ecNumber evidence="7">4.3.1.12</ecNumber>
    </recommendedName>
</protein>
<dbReference type="InterPro" id="IPR048963">
    <property type="entry name" value="ArgZ/ArgE-like_C_2nd"/>
</dbReference>
<reference evidence="11" key="1">
    <citation type="submission" date="2022-06" db="EMBL/GenBank/DDBJ databases">
        <title>Genome sequence of Phormidium yuhuli AB48 isolated from an industrial photobioreactor environment.</title>
        <authorList>
            <person name="Qiu Y."/>
            <person name="Noonan A.J.C."/>
            <person name="Dofher K."/>
            <person name="Koch M."/>
            <person name="Kieft B."/>
            <person name="Lin X."/>
            <person name="Ziels R.M."/>
            <person name="Hallam S.J."/>
        </authorList>
    </citation>
    <scope>NUCLEOTIDE SEQUENCE</scope>
    <source>
        <strain evidence="11">AB48</strain>
    </source>
</reference>
<dbReference type="Gene3D" id="2.40.420.10">
    <property type="entry name" value="conserved putative lor/sdh protein from methanococcus maripaludis s2 domain"/>
    <property type="match status" value="1"/>
</dbReference>
<dbReference type="InterPro" id="IPR005239">
    <property type="entry name" value="ArgZ/ArgE-like"/>
</dbReference>
<keyword evidence="3" id="KW-0547">Nucleotide-binding</keyword>
<accession>A0ABY5APY1</accession>
<comment type="similarity">
    <text evidence="2">Belongs to the DDAH family.</text>
</comment>
<keyword evidence="4" id="KW-0378">Hydrolase</keyword>
<sequence length="701" mass="77297">MTASTHILMCPPHHYDVDYVINPWMEGNIHRSSRDRAETQWERLHKILKDHAVVDLVEPQKGVPDMVFTANAGLVLGDNVVLSRFYHPERQGEEPHFKKWFEDNGFTVYELPKDLPFEGAGDALLDREGRWLWAGYGFRSELDSHPYLAKWLDIEVISLQLVDSRFYHLDTCFCPLSNGYLLYYPPAFDFYSNRLIEMRVPPEKRIVVNDDDAGNFACNAVNVGDVVVMNQVSDDLSRRLTEAGFQVIQTPLSEFLKAGGAAKCLTLRTTEPVMPNVHAVDSVVSTTITLKGHLLDAGIINRALDLVVEGGGSFQVRNFNLGEQRQSTSTADVHISAPSNDMMEEILAQLIELGAVSLPDDQGDAQLEPVSQAGVAPDDFYVTTIYPTEIRINGEWIRVGKQRMDGAIAVKETPDGIVAECKILRDLETHEKVVVGVSGIRTVRKPESREKRGTQEFGFMSAGVSSERRVELVVEQVAWELRRIRDRGGKVVITAGPVVIHTGGAEHLSWLIREGYVQGLLGGNAIAVHDMEQSCLGTSLGVDMKRGVAVRGGHRHHLNVINTIRRHGSIAQAVEAGVVTHGVMYECVKNDVPFVLAGSIRDDGPLPDTEMDLIRAQERYAELVRGSDMILMLSTMLHSIGVGNMTPSGVKMVCVDINPAVVTKLSDRGSVESTGVVTDVGLFLSLLVKQLAQLTSPLVNA</sequence>
<dbReference type="Pfam" id="PF19420">
    <property type="entry name" value="DDAH_eukar"/>
    <property type="match status" value="1"/>
</dbReference>
<keyword evidence="6" id="KW-0456">Lyase</keyword>
<dbReference type="InterPro" id="IPR033199">
    <property type="entry name" value="DDAH-like"/>
</dbReference>
<dbReference type="Gene3D" id="3.40.50.10690">
    <property type="entry name" value="putative lor/sdh protein like domains"/>
    <property type="match status" value="1"/>
</dbReference>
<evidence type="ECO:0000256" key="7">
    <source>
        <dbReference type="ARBA" id="ARBA00066346"/>
    </source>
</evidence>
<evidence type="ECO:0000313" key="11">
    <source>
        <dbReference type="EMBL" id="USR90880.1"/>
    </source>
</evidence>
<dbReference type="NCBIfam" id="TIGR00300">
    <property type="entry name" value="TIGR00300 family protein"/>
    <property type="match status" value="1"/>
</dbReference>
<dbReference type="Pfam" id="PF21571">
    <property type="entry name" value="ArgZ-like_C_1st"/>
    <property type="match status" value="1"/>
</dbReference>
<evidence type="ECO:0000256" key="3">
    <source>
        <dbReference type="ARBA" id="ARBA00022741"/>
    </source>
</evidence>
<evidence type="ECO:0000256" key="1">
    <source>
        <dbReference type="ARBA" id="ARBA00001911"/>
    </source>
</evidence>
<evidence type="ECO:0000256" key="5">
    <source>
        <dbReference type="ARBA" id="ARBA00023027"/>
    </source>
</evidence>
<evidence type="ECO:0000256" key="6">
    <source>
        <dbReference type="ARBA" id="ARBA00023239"/>
    </source>
</evidence>
<feature type="domain" description="Arginine dihydrolase ArgZ/ArgE-like C-terminal first subdomain" evidence="10">
    <location>
        <begin position="387"/>
        <end position="474"/>
    </location>
</feature>
<feature type="domain" description="LOR/SDH bifunctional enzyme conserved" evidence="8">
    <location>
        <begin position="286"/>
        <end position="386"/>
    </location>
</feature>
<dbReference type="Gene3D" id="3.75.10.10">
    <property type="entry name" value="L-arginine/glycine Amidinotransferase, Chain A"/>
    <property type="match status" value="1"/>
</dbReference>
<dbReference type="PANTHER" id="PTHR12737:SF9">
    <property type="entry name" value="DIMETHYLARGININASE"/>
    <property type="match status" value="1"/>
</dbReference>
<evidence type="ECO:0000313" key="12">
    <source>
        <dbReference type="Proteomes" id="UP001056708"/>
    </source>
</evidence>
<gene>
    <name evidence="11" type="ORF">NEA10_18985</name>
</gene>
<dbReference type="InterPro" id="IPR007545">
    <property type="entry name" value="LOR/SDH_bifunc_enz_cons_dom"/>
</dbReference>
<dbReference type="SUPFAM" id="SSF55909">
    <property type="entry name" value="Pentein"/>
    <property type="match status" value="1"/>
</dbReference>
<dbReference type="Pfam" id="PF04455">
    <property type="entry name" value="Saccharop_dh_N"/>
    <property type="match status" value="1"/>
</dbReference>
<evidence type="ECO:0000259" key="8">
    <source>
        <dbReference type="Pfam" id="PF04455"/>
    </source>
</evidence>
<evidence type="ECO:0000256" key="4">
    <source>
        <dbReference type="ARBA" id="ARBA00022801"/>
    </source>
</evidence>